<keyword evidence="2" id="KW-1133">Transmembrane helix</keyword>
<evidence type="ECO:0000313" key="6">
    <source>
        <dbReference type="EMBL" id="KAK4498277.1"/>
    </source>
</evidence>
<feature type="signal peptide" evidence="3">
    <location>
        <begin position="1"/>
        <end position="18"/>
    </location>
</feature>
<evidence type="ECO:0000259" key="5">
    <source>
        <dbReference type="Pfam" id="PF23865"/>
    </source>
</evidence>
<proteinExistence type="predicted"/>
<evidence type="ECO:0000256" key="3">
    <source>
        <dbReference type="SAM" id="SignalP"/>
    </source>
</evidence>
<sequence>MISKTLILACFFAGIVSAASRGRTLGAATSRSSLDARNEPCQLSNNVDLVYADYSNDAGATAYGAKVRVLSDRPILVLEEMEDWVSALECSSSTIILSKHAAAASEVFDNLHGLVGGHVITSHSGCNAEHERLPYRVVAVEDNTPDTVSLSVIPATWKDSFKSIKVQFGYTTEGHELRAHSEVRRRLQARQSDPTDVVNAVPTLTAPTPSDLPDSDNTTGSVDLSASLTNKPIPLPSEIPIQLTCLDCRTFGSIDYSFGDFSIDHDLDITGTATVTAQGFGAHVNISAELKQSDNFLTPLIPGLALDSGIHIPGLGKASLTIGPFIAGGYDYNGSLAITSYGFDMRVPDGSQLVLDVGNFSNSDITGLSDTTVTALPLNAEVEISTLNAWLALRSTIAASFEVDVDIASAAGGAGVYVDTPIIIVNATNVTGVGANCEPMDKGLDHAIDIDYITSWNFGAYIYANATLLGDDSSWDPKPYYSNGDPKPLPKQCLGFADNQYINASVALQNMQAAENMASRPESAGFRAAQPILGVCVGVLGAVAVVMLWL</sequence>
<evidence type="ECO:0000256" key="1">
    <source>
        <dbReference type="SAM" id="MobiDB-lite"/>
    </source>
</evidence>
<feature type="transmembrane region" description="Helical" evidence="2">
    <location>
        <begin position="528"/>
        <end position="549"/>
    </location>
</feature>
<organism evidence="6 7">
    <name type="scientific">Zasmidium cellare</name>
    <name type="common">Wine cellar mold</name>
    <name type="synonym">Racodium cellare</name>
    <dbReference type="NCBI Taxonomy" id="395010"/>
    <lineage>
        <taxon>Eukaryota</taxon>
        <taxon>Fungi</taxon>
        <taxon>Dikarya</taxon>
        <taxon>Ascomycota</taxon>
        <taxon>Pezizomycotina</taxon>
        <taxon>Dothideomycetes</taxon>
        <taxon>Dothideomycetidae</taxon>
        <taxon>Mycosphaerellales</taxon>
        <taxon>Mycosphaerellaceae</taxon>
        <taxon>Zasmidium</taxon>
    </lineage>
</organism>
<feature type="domain" description="DUF7029" evidence="4">
    <location>
        <begin position="71"/>
        <end position="164"/>
    </location>
</feature>
<evidence type="ECO:0000259" key="4">
    <source>
        <dbReference type="Pfam" id="PF22974"/>
    </source>
</evidence>
<feature type="chain" id="PRO_5045043090" evidence="3">
    <location>
        <begin position="19"/>
        <end position="550"/>
    </location>
</feature>
<evidence type="ECO:0000256" key="2">
    <source>
        <dbReference type="SAM" id="Phobius"/>
    </source>
</evidence>
<evidence type="ECO:0000313" key="7">
    <source>
        <dbReference type="Proteomes" id="UP001305779"/>
    </source>
</evidence>
<keyword evidence="3" id="KW-0732">Signal</keyword>
<protein>
    <submittedName>
        <fullName evidence="6">Uncharacterized protein</fullName>
    </submittedName>
</protein>
<feature type="region of interest" description="Disordered" evidence="1">
    <location>
        <begin position="184"/>
        <end position="221"/>
    </location>
</feature>
<feature type="domain" description="DUF7223" evidence="5">
    <location>
        <begin position="237"/>
        <end position="428"/>
    </location>
</feature>
<gene>
    <name evidence="6" type="ORF">PRZ48_010935</name>
</gene>
<accession>A0ABR0EA11</accession>
<keyword evidence="2" id="KW-0472">Membrane</keyword>
<name>A0ABR0EA11_ZASCE</name>
<dbReference type="EMBL" id="JAXOVC010000008">
    <property type="protein sequence ID" value="KAK4498277.1"/>
    <property type="molecule type" value="Genomic_DNA"/>
</dbReference>
<dbReference type="InterPro" id="IPR054293">
    <property type="entry name" value="DUF7029"/>
</dbReference>
<dbReference type="Proteomes" id="UP001305779">
    <property type="component" value="Unassembled WGS sequence"/>
</dbReference>
<dbReference type="InterPro" id="IPR055647">
    <property type="entry name" value="DUF7223"/>
</dbReference>
<dbReference type="Pfam" id="PF23865">
    <property type="entry name" value="DUF7223"/>
    <property type="match status" value="1"/>
</dbReference>
<dbReference type="Pfam" id="PF22974">
    <property type="entry name" value="DUF7029"/>
    <property type="match status" value="1"/>
</dbReference>
<reference evidence="6 7" key="1">
    <citation type="journal article" date="2023" name="G3 (Bethesda)">
        <title>A chromosome-level genome assembly of Zasmidium syzygii isolated from banana leaves.</title>
        <authorList>
            <person name="van Westerhoven A.C."/>
            <person name="Mehrabi R."/>
            <person name="Talebi R."/>
            <person name="Steentjes M.B.F."/>
            <person name="Corcolon B."/>
            <person name="Chong P.A."/>
            <person name="Kema G.H.J."/>
            <person name="Seidl M.F."/>
        </authorList>
    </citation>
    <scope>NUCLEOTIDE SEQUENCE [LARGE SCALE GENOMIC DNA]</scope>
    <source>
        <strain evidence="6 7">P124</strain>
    </source>
</reference>
<keyword evidence="2" id="KW-0812">Transmembrane</keyword>
<comment type="caution">
    <text evidence="6">The sequence shown here is derived from an EMBL/GenBank/DDBJ whole genome shotgun (WGS) entry which is preliminary data.</text>
</comment>
<keyword evidence="7" id="KW-1185">Reference proteome</keyword>